<dbReference type="EMBL" id="BMYK01000008">
    <property type="protein sequence ID" value="GHC85532.1"/>
    <property type="molecule type" value="Genomic_DNA"/>
</dbReference>
<evidence type="ECO:0000256" key="1">
    <source>
        <dbReference type="SAM" id="SignalP"/>
    </source>
</evidence>
<keyword evidence="4" id="KW-1185">Reference proteome</keyword>
<dbReference type="InterPro" id="IPR050464">
    <property type="entry name" value="Zeta_carotene_desat/Oxidored"/>
</dbReference>
<protein>
    <submittedName>
        <fullName evidence="3">Amine oxidoreductase</fullName>
    </submittedName>
</protein>
<proteinExistence type="predicted"/>
<dbReference type="SUPFAM" id="SSF51905">
    <property type="entry name" value="FAD/NAD(P)-binding domain"/>
    <property type="match status" value="1"/>
</dbReference>
<dbReference type="InterPro" id="IPR002937">
    <property type="entry name" value="Amino_oxidase"/>
</dbReference>
<dbReference type="PANTHER" id="PTHR42923:SF47">
    <property type="entry name" value="BLR3003 PROTEIN"/>
    <property type="match status" value="1"/>
</dbReference>
<dbReference type="Proteomes" id="UP000626210">
    <property type="component" value="Unassembled WGS sequence"/>
</dbReference>
<feature type="signal peptide" evidence="1">
    <location>
        <begin position="1"/>
        <end position="19"/>
    </location>
</feature>
<evidence type="ECO:0000259" key="2">
    <source>
        <dbReference type="Pfam" id="PF01593"/>
    </source>
</evidence>
<dbReference type="PANTHER" id="PTHR42923">
    <property type="entry name" value="PROTOPORPHYRINOGEN OXIDASE"/>
    <property type="match status" value="1"/>
</dbReference>
<sequence length="415" mass="43505">MKLAIVGAGWAGLAAAVHATASGHQVAVFEASRQAGGRARSVVHAHDGRTLTLDNGQHILIGAYTETLALMRTVGVDPAQALLRLPLDLRGPDGSGIALPDRAPPWDALAGILGARGWGWRDKAALLAATTRWQLAGFRCAPQTTVAQLCAALPARVQQAFVEPLCLSALNTAADQASASVFLRVLQDSLLGGRGGSNLLIPRRPLGALFPEPAMAWLQAHGQTVHLGARVHLLARHGAQWQVGGQAFDRVLLACPSWEAARLVRMAGCAAGAWLAQAEALHFEPITTVYATSATRLPRPMVALAGTPAQFVFDRRHLGEDGLLAFVVSVSRGTREALQQQVIDQGRTQLGLADLQPVVTIVEKRATFACTPGLQRPGLQIAAGLAACGEYVAGPYPGTIEGAVRSAREALAGLS</sequence>
<dbReference type="NCBIfam" id="TIGR03467">
    <property type="entry name" value="HpnE"/>
    <property type="match status" value="1"/>
</dbReference>
<gene>
    <name evidence="3" type="ORF">GCM10007320_30650</name>
</gene>
<evidence type="ECO:0000313" key="4">
    <source>
        <dbReference type="Proteomes" id="UP000626210"/>
    </source>
</evidence>
<dbReference type="InterPro" id="IPR017830">
    <property type="entry name" value="SQase_HpnE"/>
</dbReference>
<name>A0ABQ3G2K5_9BURK</name>
<comment type="caution">
    <text evidence="3">The sequence shown here is derived from an EMBL/GenBank/DDBJ whole genome shotgun (WGS) entry which is preliminary data.</text>
</comment>
<dbReference type="Gene3D" id="1.10.405.20">
    <property type="match status" value="1"/>
</dbReference>
<feature type="domain" description="Amine oxidase" evidence="2">
    <location>
        <begin position="11"/>
        <end position="410"/>
    </location>
</feature>
<dbReference type="InterPro" id="IPR036188">
    <property type="entry name" value="FAD/NAD-bd_sf"/>
</dbReference>
<organism evidence="3 4">
    <name type="scientific">Pseudorhodoferax aquiterrae</name>
    <dbReference type="NCBI Taxonomy" id="747304"/>
    <lineage>
        <taxon>Bacteria</taxon>
        <taxon>Pseudomonadati</taxon>
        <taxon>Pseudomonadota</taxon>
        <taxon>Betaproteobacteria</taxon>
        <taxon>Burkholderiales</taxon>
        <taxon>Comamonadaceae</taxon>
    </lineage>
</organism>
<feature type="chain" id="PRO_5046377489" evidence="1">
    <location>
        <begin position="20"/>
        <end position="415"/>
    </location>
</feature>
<evidence type="ECO:0000313" key="3">
    <source>
        <dbReference type="EMBL" id="GHC85532.1"/>
    </source>
</evidence>
<dbReference type="Pfam" id="PF01593">
    <property type="entry name" value="Amino_oxidase"/>
    <property type="match status" value="1"/>
</dbReference>
<reference evidence="4" key="1">
    <citation type="journal article" date="2019" name="Int. J. Syst. Evol. Microbiol.">
        <title>The Global Catalogue of Microorganisms (GCM) 10K type strain sequencing project: providing services to taxonomists for standard genome sequencing and annotation.</title>
        <authorList>
            <consortium name="The Broad Institute Genomics Platform"/>
            <consortium name="The Broad Institute Genome Sequencing Center for Infectious Disease"/>
            <person name="Wu L."/>
            <person name="Ma J."/>
        </authorList>
    </citation>
    <scope>NUCLEOTIDE SEQUENCE [LARGE SCALE GENOMIC DNA]</scope>
    <source>
        <strain evidence="4">KCTC 23314</strain>
    </source>
</reference>
<dbReference type="RefSeq" id="WP_189687815.1">
    <property type="nucleotide sequence ID" value="NZ_BMYK01000008.1"/>
</dbReference>
<dbReference type="Gene3D" id="3.50.50.60">
    <property type="entry name" value="FAD/NAD(P)-binding domain"/>
    <property type="match status" value="2"/>
</dbReference>
<dbReference type="Gene3D" id="3.90.660.10">
    <property type="match status" value="1"/>
</dbReference>
<keyword evidence="1" id="KW-0732">Signal</keyword>
<accession>A0ABQ3G2K5</accession>